<evidence type="ECO:0000256" key="1">
    <source>
        <dbReference type="SAM" id="MobiDB-lite"/>
    </source>
</evidence>
<protein>
    <recommendedName>
        <fullName evidence="4">Transposase</fullName>
    </recommendedName>
</protein>
<evidence type="ECO:0000313" key="3">
    <source>
        <dbReference type="Proteomes" id="UP000037274"/>
    </source>
</evidence>
<dbReference type="Proteomes" id="UP000037274">
    <property type="component" value="Unassembled WGS sequence"/>
</dbReference>
<evidence type="ECO:0008006" key="4">
    <source>
        <dbReference type="Google" id="ProtNLM"/>
    </source>
</evidence>
<evidence type="ECO:0000313" key="2">
    <source>
        <dbReference type="EMBL" id="KMS80594.1"/>
    </source>
</evidence>
<organism evidence="2 3">
    <name type="scientific">Streptomyces leeuwenhoekii</name>
    <dbReference type="NCBI Taxonomy" id="1437453"/>
    <lineage>
        <taxon>Bacteria</taxon>
        <taxon>Bacillati</taxon>
        <taxon>Actinomycetota</taxon>
        <taxon>Actinomycetes</taxon>
        <taxon>Kitasatosporales</taxon>
        <taxon>Streptomycetaceae</taxon>
        <taxon>Streptomyces</taxon>
    </lineage>
</organism>
<comment type="caution">
    <text evidence="2">The sequence shown here is derived from an EMBL/GenBank/DDBJ whole genome shotgun (WGS) entry which is preliminary data.</text>
</comment>
<feature type="compositionally biased region" description="Polar residues" evidence="1">
    <location>
        <begin position="234"/>
        <end position="244"/>
    </location>
</feature>
<gene>
    <name evidence="2" type="ORF">ACH49_07535</name>
</gene>
<feature type="region of interest" description="Disordered" evidence="1">
    <location>
        <begin position="234"/>
        <end position="253"/>
    </location>
</feature>
<reference evidence="2 3" key="1">
    <citation type="submission" date="2015-06" db="EMBL/GenBank/DDBJ databases">
        <title>Draft genome sequence of Streptomyces leeuwenhoekii C58, which produces the novel lasso peptide, chaxapeptin.</title>
        <authorList>
            <person name="Yi Y."/>
            <person name="Hai D."/>
            <person name="Jaspars M."/>
            <person name="Sheng H."/>
            <person name="Rateb M.E."/>
            <person name="Bull A."/>
            <person name="Goodfellow M."/>
            <person name="Asenjo J.A."/>
            <person name="Ebel R."/>
        </authorList>
    </citation>
    <scope>NUCLEOTIDE SEQUENCE [LARGE SCALE GENOMIC DNA]</scope>
    <source>
        <strain evidence="2 3">C58</strain>
    </source>
</reference>
<dbReference type="EMBL" id="LFEH01000020">
    <property type="protein sequence ID" value="KMS80594.1"/>
    <property type="molecule type" value="Genomic_DNA"/>
</dbReference>
<proteinExistence type="predicted"/>
<sequence>MPGLRHQHQQLRRPPTRTTGTAFARSLERVDEIGAFQLGRLRLSQIPPNRLAALARYGLGSKAASLERAAEPKRTAMLTAVMRHLEAKAIDEALDLFSVLMATRLISRARRATDKERLSTLPQLEKASRTLARAAKVLFEELELVESHGTDLDAAALWRAVEEVAPRAVVMSAATMVVSLVPEDEDSAAVAMRAALATRYNTVRPFLSLLGESKALDAASGGARVPSWATTSATGSRTWMTSGSGARPCPASRRACTGRWSRWPATGST</sequence>
<name>A0ABR5I2D3_STRLW</name>
<accession>A0ABR5I2D3</accession>
<keyword evidence="3" id="KW-1185">Reference proteome</keyword>